<evidence type="ECO:0000256" key="5">
    <source>
        <dbReference type="SAM" id="Phobius"/>
    </source>
</evidence>
<keyword evidence="4 5" id="KW-0472">Membrane</keyword>
<sequence>MHSQGGLLLEEIRYHWFNIRIRQYMILEMFFFISLIMIFYRLQTISNQNNQVIEMVYSLKSQIMILESKVVTGKPNEERNYENTKPLEQYDLFKKPEIPMKPVISENSKSKNDSISKEEPFRLFNAAGYLNGASVDNTKPLEQSIAEILKNIKNIMESINLEKSTHKTSIPKGPFRFNAANYLHGAYVDTAYSSSSNLNTFIGLDQTNLVLLDRPQPPKNKAWCSNEHNPVLTINLAKNIKPVYVSYQHAKWHGFIPNEAPRVYDVVACIDVYCKNWEPLVSNCKYNQFGSNGTEQFCNISTHLDVPLVGKVQFRFRENYGDSQMTCVHLVRVYEETHTHVITETKKDFESEKICKELKHWFYYGFYTEYALEVFRSFFGVRVCILP</sequence>
<dbReference type="GO" id="GO:0043495">
    <property type="term" value="F:protein-membrane adaptor activity"/>
    <property type="evidence" value="ECO:0007669"/>
    <property type="project" value="TreeGrafter"/>
</dbReference>
<dbReference type="Pfam" id="PF07738">
    <property type="entry name" value="Sad1_UNC"/>
    <property type="match status" value="1"/>
</dbReference>
<dbReference type="OrthoDB" id="342281at2759"/>
<dbReference type="AlphaFoldDB" id="A0A2G5TXA9"/>
<dbReference type="STRING" id="1611254.A0A2G5TXA9"/>
<organism evidence="7 8">
    <name type="scientific">Caenorhabditis nigoni</name>
    <dbReference type="NCBI Taxonomy" id="1611254"/>
    <lineage>
        <taxon>Eukaryota</taxon>
        <taxon>Metazoa</taxon>
        <taxon>Ecdysozoa</taxon>
        <taxon>Nematoda</taxon>
        <taxon>Chromadorea</taxon>
        <taxon>Rhabditida</taxon>
        <taxon>Rhabditina</taxon>
        <taxon>Rhabditomorpha</taxon>
        <taxon>Rhabditoidea</taxon>
        <taxon>Rhabditidae</taxon>
        <taxon>Peloderinae</taxon>
        <taxon>Caenorhabditis</taxon>
    </lineage>
</organism>
<evidence type="ECO:0000256" key="3">
    <source>
        <dbReference type="ARBA" id="ARBA00022989"/>
    </source>
</evidence>
<evidence type="ECO:0000256" key="1">
    <source>
        <dbReference type="ARBA" id="ARBA00004370"/>
    </source>
</evidence>
<accession>A0A2G5TXA9</accession>
<proteinExistence type="predicted"/>
<keyword evidence="3 5" id="KW-1133">Transmembrane helix</keyword>
<evidence type="ECO:0000313" key="8">
    <source>
        <dbReference type="Proteomes" id="UP000230233"/>
    </source>
</evidence>
<feature type="transmembrane region" description="Helical" evidence="5">
    <location>
        <begin position="21"/>
        <end position="40"/>
    </location>
</feature>
<dbReference type="FunFam" id="2.60.120.260:FF:000158">
    <property type="entry name" value="Protein CBG16940"/>
    <property type="match status" value="1"/>
</dbReference>
<dbReference type="EMBL" id="PDUG01000004">
    <property type="protein sequence ID" value="PIC31873.1"/>
    <property type="molecule type" value="Genomic_DNA"/>
</dbReference>
<gene>
    <name evidence="7" type="primary">Cnig_chr_IV.g12420</name>
    <name evidence="7" type="ORF">B9Z55_012420</name>
</gene>
<evidence type="ECO:0000259" key="6">
    <source>
        <dbReference type="PROSITE" id="PS51469"/>
    </source>
</evidence>
<comment type="subcellular location">
    <subcellularLocation>
        <location evidence="1">Membrane</location>
    </subcellularLocation>
</comment>
<dbReference type="InterPro" id="IPR045119">
    <property type="entry name" value="SUN1-5"/>
</dbReference>
<keyword evidence="2 5" id="KW-0812">Transmembrane</keyword>
<dbReference type="Proteomes" id="UP000230233">
    <property type="component" value="Chromosome IV"/>
</dbReference>
<dbReference type="Gene3D" id="2.60.120.260">
    <property type="entry name" value="Galactose-binding domain-like"/>
    <property type="match status" value="1"/>
</dbReference>
<protein>
    <recommendedName>
        <fullName evidence="6">SUN domain-containing protein</fullName>
    </recommendedName>
</protein>
<dbReference type="PANTHER" id="PTHR12911:SF2">
    <property type="entry name" value="SUN DOMAIN-CONTAINING PROTEIN 1"/>
    <property type="match status" value="1"/>
</dbReference>
<evidence type="ECO:0000256" key="4">
    <source>
        <dbReference type="ARBA" id="ARBA00023136"/>
    </source>
</evidence>
<comment type="caution">
    <text evidence="7">The sequence shown here is derived from an EMBL/GenBank/DDBJ whole genome shotgun (WGS) entry which is preliminary data.</text>
</comment>
<dbReference type="InterPro" id="IPR012919">
    <property type="entry name" value="SUN_dom"/>
</dbReference>
<dbReference type="PROSITE" id="PS51469">
    <property type="entry name" value="SUN"/>
    <property type="match status" value="1"/>
</dbReference>
<name>A0A2G5TXA9_9PELO</name>
<evidence type="ECO:0000313" key="7">
    <source>
        <dbReference type="EMBL" id="PIC31873.1"/>
    </source>
</evidence>
<dbReference type="PANTHER" id="PTHR12911">
    <property type="entry name" value="SAD1/UNC-84-LIKE PROTEIN-RELATED"/>
    <property type="match status" value="1"/>
</dbReference>
<feature type="domain" description="SUN" evidence="6">
    <location>
        <begin position="157"/>
        <end position="338"/>
    </location>
</feature>
<reference evidence="8" key="1">
    <citation type="submission" date="2017-10" db="EMBL/GenBank/DDBJ databases">
        <title>Rapid genome shrinkage in a self-fertile nematode reveals novel sperm competition proteins.</title>
        <authorList>
            <person name="Yin D."/>
            <person name="Schwarz E.M."/>
            <person name="Thomas C.G."/>
            <person name="Felde R.L."/>
            <person name="Korf I.F."/>
            <person name="Cutter A.D."/>
            <person name="Schartner C.M."/>
            <person name="Ralston E.J."/>
            <person name="Meyer B.J."/>
            <person name="Haag E.S."/>
        </authorList>
    </citation>
    <scope>NUCLEOTIDE SEQUENCE [LARGE SCALE GENOMIC DNA]</scope>
    <source>
        <strain evidence="8">JU1422</strain>
    </source>
</reference>
<evidence type="ECO:0000256" key="2">
    <source>
        <dbReference type="ARBA" id="ARBA00022692"/>
    </source>
</evidence>
<dbReference type="GO" id="GO:0034993">
    <property type="term" value="C:meiotic nuclear membrane microtubule tethering complex"/>
    <property type="evidence" value="ECO:0007669"/>
    <property type="project" value="TreeGrafter"/>
</dbReference>
<keyword evidence="8" id="KW-1185">Reference proteome</keyword>